<proteinExistence type="predicted"/>
<reference evidence="1 2" key="1">
    <citation type="submission" date="2017-11" db="EMBL/GenBank/DDBJ databases">
        <title>De-novo sequencing of pomegranate (Punica granatum L.) genome.</title>
        <authorList>
            <person name="Akparov Z."/>
            <person name="Amiraslanov A."/>
            <person name="Hajiyeva S."/>
            <person name="Abbasov M."/>
            <person name="Kaur K."/>
            <person name="Hamwieh A."/>
            <person name="Solovyev V."/>
            <person name="Salamov A."/>
            <person name="Braich B."/>
            <person name="Kosarev P."/>
            <person name="Mahmoud A."/>
            <person name="Hajiyev E."/>
            <person name="Babayeva S."/>
            <person name="Izzatullayeva V."/>
            <person name="Mammadov A."/>
            <person name="Mammadov A."/>
            <person name="Sharifova S."/>
            <person name="Ojaghi J."/>
            <person name="Eynullazada K."/>
            <person name="Bayramov B."/>
            <person name="Abdulazimova A."/>
            <person name="Shahmuradov I."/>
        </authorList>
    </citation>
    <scope>NUCLEOTIDE SEQUENCE [LARGE SCALE GENOMIC DNA]</scope>
    <source>
        <strain evidence="2">cv. AG2017</strain>
        <tissue evidence="1">Leaf</tissue>
    </source>
</reference>
<evidence type="ECO:0000313" key="1">
    <source>
        <dbReference type="EMBL" id="PKI60556.1"/>
    </source>
</evidence>
<evidence type="ECO:0000313" key="2">
    <source>
        <dbReference type="Proteomes" id="UP000233551"/>
    </source>
</evidence>
<accession>A0A2I0JYN4</accession>
<organism evidence="1 2">
    <name type="scientific">Punica granatum</name>
    <name type="common">Pomegranate</name>
    <dbReference type="NCBI Taxonomy" id="22663"/>
    <lineage>
        <taxon>Eukaryota</taxon>
        <taxon>Viridiplantae</taxon>
        <taxon>Streptophyta</taxon>
        <taxon>Embryophyta</taxon>
        <taxon>Tracheophyta</taxon>
        <taxon>Spermatophyta</taxon>
        <taxon>Magnoliopsida</taxon>
        <taxon>eudicotyledons</taxon>
        <taxon>Gunneridae</taxon>
        <taxon>Pentapetalae</taxon>
        <taxon>rosids</taxon>
        <taxon>malvids</taxon>
        <taxon>Myrtales</taxon>
        <taxon>Lythraceae</taxon>
        <taxon>Punica</taxon>
    </lineage>
</organism>
<dbReference type="AlphaFoldDB" id="A0A2I0JYN4"/>
<sequence>MAVMMSMKSINPLLSILSDNRLIGPNFSNWLCNLNIVLNMKALGYILETQVIEPPSRDPTSDQHDTYDMWFCSSAVSGVSNSKSKGKVKVVANKGTYLRYDKDGHWKKNCSRDLASLKASEGKKPSEAWVLDTGASSHVCTSMLVPASSKVLKMNET</sequence>
<name>A0A2I0JYN4_PUNGR</name>
<protein>
    <submittedName>
        <fullName evidence="1">Uncharacterized protein</fullName>
    </submittedName>
</protein>
<keyword evidence="2" id="KW-1185">Reference proteome</keyword>
<dbReference type="Proteomes" id="UP000233551">
    <property type="component" value="Unassembled WGS sequence"/>
</dbReference>
<gene>
    <name evidence="1" type="ORF">CRG98_019032</name>
</gene>
<dbReference type="EMBL" id="PGOL01001146">
    <property type="protein sequence ID" value="PKI60556.1"/>
    <property type="molecule type" value="Genomic_DNA"/>
</dbReference>
<comment type="caution">
    <text evidence="1">The sequence shown here is derived from an EMBL/GenBank/DDBJ whole genome shotgun (WGS) entry which is preliminary data.</text>
</comment>